<protein>
    <recommendedName>
        <fullName evidence="1">SAWADEE domain-containing protein</fullName>
    </recommendedName>
</protein>
<feature type="domain" description="SAWADEE" evidence="1">
    <location>
        <begin position="47"/>
        <end position="147"/>
    </location>
</feature>
<dbReference type="Pfam" id="PF16719">
    <property type="entry name" value="SAWADEE"/>
    <property type="match status" value="1"/>
</dbReference>
<dbReference type="Proteomes" id="UP001189624">
    <property type="component" value="Chromosome 11"/>
</dbReference>
<dbReference type="Gramene" id="rna-AYBTSS11_LOCUS30147">
    <property type="protein sequence ID" value="CAJ1977976.1"/>
    <property type="gene ID" value="gene-AYBTSS11_LOCUS30147"/>
</dbReference>
<dbReference type="InterPro" id="IPR032001">
    <property type="entry name" value="SAWADEE_dom"/>
</dbReference>
<dbReference type="EMBL" id="OY731408">
    <property type="protein sequence ID" value="CAJ1977976.1"/>
    <property type="molecule type" value="Genomic_DNA"/>
</dbReference>
<dbReference type="GO" id="GO:0003682">
    <property type="term" value="F:chromatin binding"/>
    <property type="evidence" value="ECO:0007669"/>
    <property type="project" value="InterPro"/>
</dbReference>
<sequence>MNVTVKATVASKSSRGTWTMMSQLKVNSKWQHRKRHRLGLMENENGYKMEFRAYTDEAWYTVRVSVEGETLRVKFLDFPDENDNAFEASQFGECKYLHDFQGRFRPLSKQAQDSECRTLEKGTRVCACQRSGKDDLSYYDALVDGVSLHSRILRWPNAGNLTVTTIEDICIVQPEGELDPVLASFLEMARGKVDLFSSCSVSASKEVSCMEMVPDWNRSSNTTFGIGYFERIEKAKFQEMCGFLNNPSCIITSSSGRPWVIHEKLVGLKKIEASIGTLMHISKSISQKGKNGASNNLKVVHSGTQEFKIASDLRDLFLEFTNHQKRLHKRLALEEGRVFKADEQLA</sequence>
<evidence type="ECO:0000259" key="1">
    <source>
        <dbReference type="Pfam" id="PF16719"/>
    </source>
</evidence>
<name>A0AA86W4T2_9FABA</name>
<organism evidence="2 3">
    <name type="scientific">Sphenostylis stenocarpa</name>
    <dbReference type="NCBI Taxonomy" id="92480"/>
    <lineage>
        <taxon>Eukaryota</taxon>
        <taxon>Viridiplantae</taxon>
        <taxon>Streptophyta</taxon>
        <taxon>Embryophyta</taxon>
        <taxon>Tracheophyta</taxon>
        <taxon>Spermatophyta</taxon>
        <taxon>Magnoliopsida</taxon>
        <taxon>eudicotyledons</taxon>
        <taxon>Gunneridae</taxon>
        <taxon>Pentapetalae</taxon>
        <taxon>rosids</taxon>
        <taxon>fabids</taxon>
        <taxon>Fabales</taxon>
        <taxon>Fabaceae</taxon>
        <taxon>Papilionoideae</taxon>
        <taxon>50 kb inversion clade</taxon>
        <taxon>NPAAA clade</taxon>
        <taxon>indigoferoid/millettioid clade</taxon>
        <taxon>Phaseoleae</taxon>
        <taxon>Sphenostylis</taxon>
    </lineage>
</organism>
<proteinExistence type="predicted"/>
<keyword evidence="3" id="KW-1185">Reference proteome</keyword>
<accession>A0AA86W4T2</accession>
<gene>
    <name evidence="2" type="ORF">AYBTSS11_LOCUS30147</name>
</gene>
<evidence type="ECO:0000313" key="3">
    <source>
        <dbReference type="Proteomes" id="UP001189624"/>
    </source>
</evidence>
<dbReference type="AlphaFoldDB" id="A0AA86W4T2"/>
<dbReference type="PANTHER" id="PTHR36384:SF1">
    <property type="entry name" value="SAWADEE PROTEIN"/>
    <property type="match status" value="1"/>
</dbReference>
<dbReference type="PANTHER" id="PTHR36384">
    <property type="entry name" value="SAWADEE PROTEIN"/>
    <property type="match status" value="1"/>
</dbReference>
<reference evidence="2" key="1">
    <citation type="submission" date="2023-10" db="EMBL/GenBank/DDBJ databases">
        <authorList>
            <person name="Domelevo Entfellner J.-B."/>
        </authorList>
    </citation>
    <scope>NUCLEOTIDE SEQUENCE</scope>
</reference>
<evidence type="ECO:0000313" key="2">
    <source>
        <dbReference type="EMBL" id="CAJ1977976.1"/>
    </source>
</evidence>